<dbReference type="InterPro" id="IPR011050">
    <property type="entry name" value="Pectin_lyase_fold/virulence"/>
</dbReference>
<dbReference type="AlphaFoldDB" id="A0A8A4ZE18"/>
<reference evidence="2" key="1">
    <citation type="submission" date="2021-03" db="EMBL/GenBank/DDBJ databases">
        <title>Pengzhenrongella sicca gen. nov., sp. nov., a new member of suborder Micrococcineae isolated from High-Arctic tundra soil.</title>
        <authorList>
            <person name="Peng F."/>
        </authorList>
    </citation>
    <scope>NUCLEOTIDE SEQUENCE</scope>
    <source>
        <strain evidence="2">LRZ-2</strain>
    </source>
</reference>
<dbReference type="RefSeq" id="WP_227423943.1">
    <property type="nucleotide sequence ID" value="NZ_CP071868.1"/>
</dbReference>
<keyword evidence="3" id="KW-1185">Reference proteome</keyword>
<feature type="chain" id="PRO_5035300891" description="Right handed beta helix domain-containing protein" evidence="1">
    <location>
        <begin position="33"/>
        <end position="400"/>
    </location>
</feature>
<name>A0A8A4ZE18_9MICO</name>
<sequence length="400" mass="42450">MRHRRLRLRSLRTIVAGAAAAVLLTAWLPSAAAVTPDQIRYLGVNVAGKTLPDHVLPLELWSSTPATALDLFLNSKRVASDQTIEARDGYWLGTVNVDLRGLSGRTKLTMRVTTPGSPWRNIAVILFVAPQPAPIDPTPIPIPIEPVPVPRPGPTNTGVPAGTVLTPSGPLSITEPGTVIDGLDVAGCVTVLADNVTIRNTRITCLDSIKHRAVRMDGVRSGLLLEDVEIDGGGLTDIGVDASRTTIRRANIHGVGDGVRLGTDITIEASWIHDMVRIGALHPDAIQGISAQNIVIRGNTLDPRTTATGDFTNSALMLGSETGAMFSTNVLVENNYLDGGNCTINIHEAIASSNIVVRANRFGATTRYNCSVLTPLRVPMGADNVLDASGLPIEVQYTDD</sequence>
<dbReference type="InterPro" id="IPR012334">
    <property type="entry name" value="Pectin_lyas_fold"/>
</dbReference>
<accession>A0A8A4ZE18</accession>
<gene>
    <name evidence="2" type="ORF">J4E96_00885</name>
</gene>
<dbReference type="SUPFAM" id="SSF51126">
    <property type="entry name" value="Pectin lyase-like"/>
    <property type="match status" value="1"/>
</dbReference>
<evidence type="ECO:0000313" key="3">
    <source>
        <dbReference type="Proteomes" id="UP000663937"/>
    </source>
</evidence>
<proteinExistence type="predicted"/>
<evidence type="ECO:0000256" key="1">
    <source>
        <dbReference type="SAM" id="SignalP"/>
    </source>
</evidence>
<dbReference type="KEGG" id="psic:J4E96_00885"/>
<feature type="signal peptide" evidence="1">
    <location>
        <begin position="1"/>
        <end position="32"/>
    </location>
</feature>
<dbReference type="Proteomes" id="UP000663937">
    <property type="component" value="Chromosome"/>
</dbReference>
<evidence type="ECO:0008006" key="4">
    <source>
        <dbReference type="Google" id="ProtNLM"/>
    </source>
</evidence>
<evidence type="ECO:0000313" key="2">
    <source>
        <dbReference type="EMBL" id="QTE29651.1"/>
    </source>
</evidence>
<keyword evidence="1" id="KW-0732">Signal</keyword>
<protein>
    <recommendedName>
        <fullName evidence="4">Right handed beta helix domain-containing protein</fullName>
    </recommendedName>
</protein>
<dbReference type="EMBL" id="CP071868">
    <property type="protein sequence ID" value="QTE29651.1"/>
    <property type="molecule type" value="Genomic_DNA"/>
</dbReference>
<dbReference type="Gene3D" id="2.160.20.10">
    <property type="entry name" value="Single-stranded right-handed beta-helix, Pectin lyase-like"/>
    <property type="match status" value="1"/>
</dbReference>
<organism evidence="2 3">
    <name type="scientific">Pengzhenrongella sicca</name>
    <dbReference type="NCBI Taxonomy" id="2819238"/>
    <lineage>
        <taxon>Bacteria</taxon>
        <taxon>Bacillati</taxon>
        <taxon>Actinomycetota</taxon>
        <taxon>Actinomycetes</taxon>
        <taxon>Micrococcales</taxon>
        <taxon>Pengzhenrongella</taxon>
    </lineage>
</organism>